<evidence type="ECO:0000313" key="3">
    <source>
        <dbReference type="EMBL" id="KAJ4818722.1"/>
    </source>
</evidence>
<dbReference type="InterPro" id="IPR002182">
    <property type="entry name" value="NB-ARC"/>
</dbReference>
<evidence type="ECO:0000259" key="2">
    <source>
        <dbReference type="Pfam" id="PF00931"/>
    </source>
</evidence>
<sequence>MTGVEAVGLAALGWVASPVVKELISKGISYLGSDIAEGLEDLETILLPQFQLTIQAAQNSKDKDKLAKWLDHLKNAYYDAEAIIHELEYERLKNKVKGDKKKLWVRISSHPIIKPLAKVTSKVAKKTSPVIKPIAKVTRKVSQKVSLLSPQKRRLLAQLNNLKKIAAEAEKFRNLLGIQSENTNAVPAGNSPPETSELLDHKVFGRDEIRDQIIGFLGASRSTDEQGVSSSTDEKGASRSIDKQGVSSSTDEQGASRSIDKQGASSSTDEQGVSRSTDEQGASRSTDEQGASRSTDEQGVSSSTDEQGASRSTDEQGASRSIDKQGASSSTDEQGASRSTDEQGASRSTDEQGASRSTDEQGVSSSTDEQGARGSIGSYSVVAITGIGGDGKTTLAQHVYNDERVKKHFGVRVWLSLSEKKDVRERIKVMIEGVTEQESPNLLGLSNLQNKLTKILPESKSILLVLDDLWYDHKAEQQWDDLLAPFASTR</sequence>
<feature type="compositionally biased region" description="Polar residues" evidence="1">
    <location>
        <begin position="326"/>
        <end position="369"/>
    </location>
</feature>
<evidence type="ECO:0000256" key="1">
    <source>
        <dbReference type="SAM" id="MobiDB-lite"/>
    </source>
</evidence>
<feature type="domain" description="NB-ARC" evidence="2">
    <location>
        <begin position="379"/>
        <end position="488"/>
    </location>
</feature>
<organism evidence="3 4">
    <name type="scientific">Rhynchospora pubera</name>
    <dbReference type="NCBI Taxonomy" id="906938"/>
    <lineage>
        <taxon>Eukaryota</taxon>
        <taxon>Viridiplantae</taxon>
        <taxon>Streptophyta</taxon>
        <taxon>Embryophyta</taxon>
        <taxon>Tracheophyta</taxon>
        <taxon>Spermatophyta</taxon>
        <taxon>Magnoliopsida</taxon>
        <taxon>Liliopsida</taxon>
        <taxon>Poales</taxon>
        <taxon>Cyperaceae</taxon>
        <taxon>Cyperoideae</taxon>
        <taxon>Rhynchosporeae</taxon>
        <taxon>Rhynchospora</taxon>
    </lineage>
</organism>
<dbReference type="PANTHER" id="PTHR36766:SF40">
    <property type="entry name" value="DISEASE RESISTANCE PROTEIN RGA3"/>
    <property type="match status" value="1"/>
</dbReference>
<accession>A0AAV8HMA5</accession>
<dbReference type="EMBL" id="JAMFTS010000001">
    <property type="protein sequence ID" value="KAJ4818722.1"/>
    <property type="molecule type" value="Genomic_DNA"/>
</dbReference>
<name>A0AAV8HMA5_9POAL</name>
<dbReference type="PRINTS" id="PR00364">
    <property type="entry name" value="DISEASERSIST"/>
</dbReference>
<comment type="caution">
    <text evidence="3">The sequence shown here is derived from an EMBL/GenBank/DDBJ whole genome shotgun (WGS) entry which is preliminary data.</text>
</comment>
<dbReference type="Pfam" id="PF00931">
    <property type="entry name" value="NB-ARC"/>
    <property type="match status" value="1"/>
</dbReference>
<gene>
    <name evidence="3" type="ORF">LUZ62_031288</name>
</gene>
<feature type="compositionally biased region" description="Basic and acidic residues" evidence="1">
    <location>
        <begin position="232"/>
        <end position="242"/>
    </location>
</feature>
<keyword evidence="4" id="KW-1185">Reference proteome</keyword>
<dbReference type="Proteomes" id="UP001140206">
    <property type="component" value="Chromosome 1"/>
</dbReference>
<feature type="compositionally biased region" description="Polar residues" evidence="1">
    <location>
        <begin position="263"/>
        <end position="319"/>
    </location>
</feature>
<feature type="compositionally biased region" description="Polar residues" evidence="1">
    <location>
        <begin position="245"/>
        <end position="256"/>
    </location>
</feature>
<dbReference type="GO" id="GO:0043531">
    <property type="term" value="F:ADP binding"/>
    <property type="evidence" value="ECO:0007669"/>
    <property type="project" value="InterPro"/>
</dbReference>
<evidence type="ECO:0000313" key="4">
    <source>
        <dbReference type="Proteomes" id="UP001140206"/>
    </source>
</evidence>
<dbReference type="InterPro" id="IPR027417">
    <property type="entry name" value="P-loop_NTPase"/>
</dbReference>
<protein>
    <submittedName>
        <fullName evidence="3">Disease resistance protein RGA2</fullName>
    </submittedName>
</protein>
<feature type="region of interest" description="Disordered" evidence="1">
    <location>
        <begin position="217"/>
        <end position="374"/>
    </location>
</feature>
<reference evidence="3" key="1">
    <citation type="submission" date="2022-08" db="EMBL/GenBank/DDBJ databases">
        <authorList>
            <person name="Marques A."/>
        </authorList>
    </citation>
    <scope>NUCLEOTIDE SEQUENCE</scope>
    <source>
        <strain evidence="3">RhyPub2mFocal</strain>
        <tissue evidence="3">Leaves</tissue>
    </source>
</reference>
<proteinExistence type="predicted"/>
<dbReference type="AlphaFoldDB" id="A0AAV8HMA5"/>
<dbReference type="Gene3D" id="3.40.50.300">
    <property type="entry name" value="P-loop containing nucleotide triphosphate hydrolases"/>
    <property type="match status" value="1"/>
</dbReference>
<dbReference type="PANTHER" id="PTHR36766">
    <property type="entry name" value="PLANT BROAD-SPECTRUM MILDEW RESISTANCE PROTEIN RPW8"/>
    <property type="match status" value="1"/>
</dbReference>
<dbReference type="SUPFAM" id="SSF52540">
    <property type="entry name" value="P-loop containing nucleoside triphosphate hydrolases"/>
    <property type="match status" value="1"/>
</dbReference>